<proteinExistence type="predicted"/>
<evidence type="ECO:0000256" key="4">
    <source>
        <dbReference type="SAM" id="Phobius"/>
    </source>
</evidence>
<evidence type="ECO:0000313" key="7">
    <source>
        <dbReference type="Proteomes" id="UP000290253"/>
    </source>
</evidence>
<dbReference type="InterPro" id="IPR013783">
    <property type="entry name" value="Ig-like_fold"/>
</dbReference>
<accession>A0A4Q1SM42</accession>
<dbReference type="GO" id="GO:0005737">
    <property type="term" value="C:cytoplasm"/>
    <property type="evidence" value="ECO:0007669"/>
    <property type="project" value="UniProtKB-SubCell"/>
</dbReference>
<protein>
    <submittedName>
        <fullName evidence="6">Choice-of-anchor D domain-containing protein</fullName>
    </submittedName>
</protein>
<dbReference type="SUPFAM" id="SSF110296">
    <property type="entry name" value="Oligoxyloglucan reducing end-specific cellobiohydrolase"/>
    <property type="match status" value="1"/>
</dbReference>
<feature type="transmembrane region" description="Helical" evidence="4">
    <location>
        <begin position="1397"/>
        <end position="1417"/>
    </location>
</feature>
<feature type="region of interest" description="Disordered" evidence="3">
    <location>
        <begin position="1419"/>
        <end position="1445"/>
    </location>
</feature>
<dbReference type="InterPro" id="IPR031549">
    <property type="entry name" value="ASH"/>
</dbReference>
<name>A0A4Q1SM42_9BACT</name>
<evidence type="ECO:0000256" key="2">
    <source>
        <dbReference type="ARBA" id="ARBA00022490"/>
    </source>
</evidence>
<comment type="caution">
    <text evidence="6">The sequence shown here is derived from an EMBL/GenBank/DDBJ whole genome shotgun (WGS) entry which is preliminary data.</text>
</comment>
<organism evidence="6 7">
    <name type="scientific">Silvibacterium dinghuense</name>
    <dbReference type="NCBI Taxonomy" id="1560006"/>
    <lineage>
        <taxon>Bacteria</taxon>
        <taxon>Pseudomonadati</taxon>
        <taxon>Acidobacteriota</taxon>
        <taxon>Terriglobia</taxon>
        <taxon>Terriglobales</taxon>
        <taxon>Acidobacteriaceae</taxon>
        <taxon>Silvibacterium</taxon>
    </lineage>
</organism>
<feature type="compositionally biased region" description="Gly residues" evidence="3">
    <location>
        <begin position="1419"/>
        <end position="1430"/>
    </location>
</feature>
<reference evidence="6 7" key="1">
    <citation type="journal article" date="2016" name="Int. J. Syst. Evol. Microbiol.">
        <title>Acidipila dinghuensis sp. nov., an acidobacterium isolated from forest soil.</title>
        <authorList>
            <person name="Jiang Y.W."/>
            <person name="Wang J."/>
            <person name="Chen M.H."/>
            <person name="Lv Y.Y."/>
            <person name="Qiu L.H."/>
        </authorList>
    </citation>
    <scope>NUCLEOTIDE SEQUENCE [LARGE SCALE GENOMIC DNA]</scope>
    <source>
        <strain evidence="6 7">DHOF10</strain>
    </source>
</reference>
<dbReference type="OrthoDB" id="9757947at2"/>
<feature type="domain" description="Abnormal spindle-like microcephaly-associated protein ASH" evidence="5">
    <location>
        <begin position="978"/>
        <end position="1064"/>
    </location>
</feature>
<dbReference type="Proteomes" id="UP000290253">
    <property type="component" value="Unassembled WGS sequence"/>
</dbReference>
<comment type="subcellular location">
    <subcellularLocation>
        <location evidence="1">Cytoplasm</location>
    </subcellularLocation>
</comment>
<evidence type="ECO:0000256" key="3">
    <source>
        <dbReference type="SAM" id="MobiDB-lite"/>
    </source>
</evidence>
<evidence type="ECO:0000256" key="1">
    <source>
        <dbReference type="ARBA" id="ARBA00004496"/>
    </source>
</evidence>
<dbReference type="Gene3D" id="2.130.10.10">
    <property type="entry name" value="YVTN repeat-like/Quinoprotein amine dehydrogenase"/>
    <property type="match status" value="2"/>
</dbReference>
<evidence type="ECO:0000259" key="5">
    <source>
        <dbReference type="Pfam" id="PF15780"/>
    </source>
</evidence>
<feature type="transmembrane region" description="Helical" evidence="4">
    <location>
        <begin position="1367"/>
        <end position="1385"/>
    </location>
</feature>
<keyword evidence="2" id="KW-0963">Cytoplasm</keyword>
<keyword evidence="4" id="KW-0812">Transmembrane</keyword>
<sequence length="1462" mass="146117">MRFLVERGLTPGGRSPDQTLAAARRQQALSPRFSAVDAAAHPADASLSAAWQPVGPAQVSTASFGLVTGRVTALAADPADATGNTLYVGSTGGGVWKSTAAAGAANFAPLTDTLAAYSANSSVSLSIGALSVQPGGTGVVLAGTGDPNSAADSYYGAGILRSGDGGLTWSLIAESDDLETGGNNNYTFLGNSFAGFAWSTASPSTVVAAVSTSAEGIIVNAPSDATGILGLYYSLDAGKSWQLATITDGSGNVVQSSQMAITGGGNAATAVVWNPLRQLFFAAVRYHGYYQSPDGVTWTRMANQPGAALTTANCPTNAGTYASIGCPIFRGALAVQPVTGDLFALTVDQENQDQGLWRDVCSLSSNACANPVVQWGSQIADTALEAGNGDTTIPQAAYDLVLAAVPSQQDTLLFAGAYDLFRCSLANACAWRNTTNDQTCMAAGVAPAQHAIDATAAASGILYFGNDGGLWRTTDLVNQQQAACSSDDATHFQNLNEGLGSLAEVESMAEDETDSANLMASLGNLGTAAPQSGASAWLQVLDGYGSGAAIDPASTENWYATSEFGVGINRCTEGSGCNTAGFGSIVIGNSDVSGDGGTQLIPAPWILDPQNTSNIILGTCRIWRGPSIGDWSSSNLLSSMLDGDQGSMCNGNAEIRSLAASGSASDAAGVSEQVYAGLAGLLDGGESIPGHLFSASVNSASGASTSWTDLALSPVTLPASNSTVFNPGGFDISSIDVDAHDSTGNTVYVTVQGFGNNAVFVDKVYRSVDGGAHWQNLTSNLPNAPANSIAVDPNNANIVYVATDMGVYVTTEVSDCLDASDNCWSVFGTALPNAPAVQLAVYNYGATSVLRAATYGRGIWQIPLVSAATVQTTMSVTPASLNFASEAVSTQSAPQQLVVNNTGSLSLNISQITVTGDFSESDTCSSPIAPGDACVVEVYFLPAVTGARSGVLTLYANISSGQVTVPLSGTGLAAPSIILNPVQVDFPATTIGSTSPASNVTVSNTGGSTAALASETVSGDFSIAANTCGTTLTANTGCTVSLVFAPTASGTRTGTLTVVDSAGTQTAALTGTGQSVPTDTLSPASLAFAAQVIGTASAGQAVTLTNSGDLALQLIATQVSGAFQAINNCGTSLAGHASCAIVVQFVPQAVGSTQGTLTVSDALRVQTINLTGAGVAPAGISATPVSLSFGNYAIGATSPPQTVTVTNNGGIGLSALQYAVTGDFALASTSGGCGSSLGAGSACQLSLTFSPTQAGARSGQLTITAAELSSPLEVALSGSGEDFSLQVSGSSTATITSGQTASYLVQVIPVNGSTGTVSLSCAGAPVNATCVINPATVALNANATASATVTVETGVADTAMDGRSRALMPRASPLLLAVALPWLAVRRRKTAPAARRMLSLLALFVLFLAPVACGVSASGGSGGAGGGGTTSGNSTPSGTYTLTVTGSAPGVTHTASLTLTVE</sequence>
<dbReference type="EMBL" id="SDMK01000001">
    <property type="protein sequence ID" value="RXS98250.1"/>
    <property type="molecule type" value="Genomic_DNA"/>
</dbReference>
<dbReference type="CDD" id="cd15482">
    <property type="entry name" value="Sialidase_non-viral"/>
    <property type="match status" value="1"/>
</dbReference>
<dbReference type="NCBIfam" id="NF012200">
    <property type="entry name" value="choice_anch_D"/>
    <property type="match status" value="4"/>
</dbReference>
<keyword evidence="4" id="KW-0472">Membrane</keyword>
<dbReference type="InterPro" id="IPR015943">
    <property type="entry name" value="WD40/YVTN_repeat-like_dom_sf"/>
</dbReference>
<dbReference type="Gene3D" id="2.60.40.10">
    <property type="entry name" value="Immunoglobulins"/>
    <property type="match status" value="4"/>
</dbReference>
<gene>
    <name evidence="6" type="ORF">ESZ00_09055</name>
</gene>
<keyword evidence="4" id="KW-1133">Transmembrane helix</keyword>
<dbReference type="Pfam" id="PF15780">
    <property type="entry name" value="ASH"/>
    <property type="match status" value="1"/>
</dbReference>
<keyword evidence="7" id="KW-1185">Reference proteome</keyword>
<evidence type="ECO:0000313" key="6">
    <source>
        <dbReference type="EMBL" id="RXS98250.1"/>
    </source>
</evidence>